<proteinExistence type="predicted"/>
<dbReference type="EMBL" id="JAFEMO010000002">
    <property type="protein sequence ID" value="KAH7574854.1"/>
    <property type="molecule type" value="Genomic_DNA"/>
</dbReference>
<feature type="transmembrane region" description="Helical" evidence="1">
    <location>
        <begin position="99"/>
        <end position="118"/>
    </location>
</feature>
<keyword evidence="1" id="KW-0812">Transmembrane</keyword>
<evidence type="ECO:0000256" key="1">
    <source>
        <dbReference type="SAM" id="Phobius"/>
    </source>
</evidence>
<organism evidence="2 3">
    <name type="scientific">Xanthoceras sorbifolium</name>
    <dbReference type="NCBI Taxonomy" id="99658"/>
    <lineage>
        <taxon>Eukaryota</taxon>
        <taxon>Viridiplantae</taxon>
        <taxon>Streptophyta</taxon>
        <taxon>Embryophyta</taxon>
        <taxon>Tracheophyta</taxon>
        <taxon>Spermatophyta</taxon>
        <taxon>Magnoliopsida</taxon>
        <taxon>eudicotyledons</taxon>
        <taxon>Gunneridae</taxon>
        <taxon>Pentapetalae</taxon>
        <taxon>rosids</taxon>
        <taxon>malvids</taxon>
        <taxon>Sapindales</taxon>
        <taxon>Sapindaceae</taxon>
        <taxon>Xanthoceroideae</taxon>
        <taxon>Xanthoceras</taxon>
    </lineage>
</organism>
<keyword evidence="1" id="KW-0472">Membrane</keyword>
<accession>A0ABQ8IEJ3</accession>
<dbReference type="Proteomes" id="UP000827721">
    <property type="component" value="Unassembled WGS sequence"/>
</dbReference>
<keyword evidence="1" id="KW-1133">Transmembrane helix</keyword>
<name>A0ABQ8IEJ3_9ROSI</name>
<gene>
    <name evidence="2" type="ORF">JRO89_XS02G0013400</name>
</gene>
<evidence type="ECO:0000313" key="2">
    <source>
        <dbReference type="EMBL" id="KAH7574854.1"/>
    </source>
</evidence>
<reference evidence="2 3" key="1">
    <citation type="submission" date="2021-02" db="EMBL/GenBank/DDBJ databases">
        <title>Plant Genome Project.</title>
        <authorList>
            <person name="Zhang R.-G."/>
        </authorList>
    </citation>
    <scope>NUCLEOTIDE SEQUENCE [LARGE SCALE GENOMIC DNA]</scope>
    <source>
        <tissue evidence="2">Leaves</tissue>
    </source>
</reference>
<protein>
    <submittedName>
        <fullName evidence="2">Uncharacterized protein</fullName>
    </submittedName>
</protein>
<sequence length="175" mass="20062">MAGLVMLFDWKSELQDKYEDGKQRLLAKDRSNALSTSFAADLWIKETACSMKTASQGNAPTACRVRSFSATDDVLQLPASTTLVVFGNETVFRLLATSFFHFFAILISIFGLFMFYIYQHLNAMLLFGRRLWKWIGYRDIKLFKWLACSVISKNPSHHMAVDQCRHHFDSSCQVI</sequence>
<comment type="caution">
    <text evidence="2">The sequence shown here is derived from an EMBL/GenBank/DDBJ whole genome shotgun (WGS) entry which is preliminary data.</text>
</comment>
<keyword evidence="3" id="KW-1185">Reference proteome</keyword>
<evidence type="ECO:0000313" key="3">
    <source>
        <dbReference type="Proteomes" id="UP000827721"/>
    </source>
</evidence>